<evidence type="ECO:0000256" key="4">
    <source>
        <dbReference type="SAM" id="SignalP"/>
    </source>
</evidence>
<reference evidence="7" key="1">
    <citation type="journal article" date="2023" name="Mol. Phylogenet. Evol.">
        <title>Genome-scale phylogeny and comparative genomics of the fungal order Sordariales.</title>
        <authorList>
            <person name="Hensen N."/>
            <person name="Bonometti L."/>
            <person name="Westerberg I."/>
            <person name="Brannstrom I.O."/>
            <person name="Guillou S."/>
            <person name="Cros-Aarteil S."/>
            <person name="Calhoun S."/>
            <person name="Haridas S."/>
            <person name="Kuo A."/>
            <person name="Mondo S."/>
            <person name="Pangilinan J."/>
            <person name="Riley R."/>
            <person name="LaButti K."/>
            <person name="Andreopoulos B."/>
            <person name="Lipzen A."/>
            <person name="Chen C."/>
            <person name="Yan M."/>
            <person name="Daum C."/>
            <person name="Ng V."/>
            <person name="Clum A."/>
            <person name="Steindorff A."/>
            <person name="Ohm R.A."/>
            <person name="Martin F."/>
            <person name="Silar P."/>
            <person name="Natvig D.O."/>
            <person name="Lalanne C."/>
            <person name="Gautier V."/>
            <person name="Ament-Velasquez S.L."/>
            <person name="Kruys A."/>
            <person name="Hutchinson M.I."/>
            <person name="Powell A.J."/>
            <person name="Barry K."/>
            <person name="Miller A.N."/>
            <person name="Grigoriev I.V."/>
            <person name="Debuchy R."/>
            <person name="Gladieux P."/>
            <person name="Hiltunen Thoren M."/>
            <person name="Johannesson H."/>
        </authorList>
    </citation>
    <scope>NUCLEOTIDE SEQUENCE</scope>
    <source>
        <strain evidence="7">PSN243</strain>
    </source>
</reference>
<keyword evidence="8" id="KW-1185">Reference proteome</keyword>
<name>A0AAV9GR58_9PEZI</name>
<feature type="chain" id="PRO_5043485525" description="VWFA domain-containing protein" evidence="4">
    <location>
        <begin position="20"/>
        <end position="769"/>
    </location>
</feature>
<dbReference type="Pfam" id="PF25107">
    <property type="entry name" value="VWA7_N"/>
    <property type="match status" value="1"/>
</dbReference>
<evidence type="ECO:0000259" key="6">
    <source>
        <dbReference type="Pfam" id="PF25107"/>
    </source>
</evidence>
<proteinExistence type="predicted"/>
<comment type="subcellular location">
    <subcellularLocation>
        <location evidence="1">Secreted</location>
    </subcellularLocation>
</comment>
<keyword evidence="2" id="KW-0964">Secreted</keyword>
<dbReference type="SUPFAM" id="SSF53300">
    <property type="entry name" value="vWA-like"/>
    <property type="match status" value="1"/>
</dbReference>
<dbReference type="InterPro" id="IPR056862">
    <property type="entry name" value="VWA7_N"/>
</dbReference>
<feature type="domain" description="VWA7 N-terminal" evidence="6">
    <location>
        <begin position="57"/>
        <end position="268"/>
    </location>
</feature>
<dbReference type="Gene3D" id="3.40.50.410">
    <property type="entry name" value="von Willebrand factor, type A domain"/>
    <property type="match status" value="1"/>
</dbReference>
<organism evidence="7 8">
    <name type="scientific">Podospora aff. communis PSN243</name>
    <dbReference type="NCBI Taxonomy" id="3040156"/>
    <lineage>
        <taxon>Eukaryota</taxon>
        <taxon>Fungi</taxon>
        <taxon>Dikarya</taxon>
        <taxon>Ascomycota</taxon>
        <taxon>Pezizomycotina</taxon>
        <taxon>Sordariomycetes</taxon>
        <taxon>Sordariomycetidae</taxon>
        <taxon>Sordariales</taxon>
        <taxon>Podosporaceae</taxon>
        <taxon>Podospora</taxon>
    </lineage>
</organism>
<dbReference type="PANTHER" id="PTHR14905:SF7">
    <property type="entry name" value="VON WILLEBRAND FACTOR A DOMAIN-CONTAINING PROTEIN 7"/>
    <property type="match status" value="1"/>
</dbReference>
<accession>A0AAV9GR58</accession>
<gene>
    <name evidence="7" type="ORF">QBC34DRAFT_448559</name>
</gene>
<dbReference type="AlphaFoldDB" id="A0AAV9GR58"/>
<dbReference type="PANTHER" id="PTHR14905">
    <property type="entry name" value="NG37"/>
    <property type="match status" value="1"/>
</dbReference>
<evidence type="ECO:0000313" key="8">
    <source>
        <dbReference type="Proteomes" id="UP001321760"/>
    </source>
</evidence>
<protein>
    <recommendedName>
        <fullName evidence="9">VWFA domain-containing protein</fullName>
    </recommendedName>
</protein>
<dbReference type="EMBL" id="MU865935">
    <property type="protein sequence ID" value="KAK4449818.1"/>
    <property type="molecule type" value="Genomic_DNA"/>
</dbReference>
<reference evidence="7" key="2">
    <citation type="submission" date="2023-05" db="EMBL/GenBank/DDBJ databases">
        <authorList>
            <consortium name="Lawrence Berkeley National Laboratory"/>
            <person name="Steindorff A."/>
            <person name="Hensen N."/>
            <person name="Bonometti L."/>
            <person name="Westerberg I."/>
            <person name="Brannstrom I.O."/>
            <person name="Guillou S."/>
            <person name="Cros-Aarteil S."/>
            <person name="Calhoun S."/>
            <person name="Haridas S."/>
            <person name="Kuo A."/>
            <person name="Mondo S."/>
            <person name="Pangilinan J."/>
            <person name="Riley R."/>
            <person name="Labutti K."/>
            <person name="Andreopoulos B."/>
            <person name="Lipzen A."/>
            <person name="Chen C."/>
            <person name="Yanf M."/>
            <person name="Daum C."/>
            <person name="Ng V."/>
            <person name="Clum A."/>
            <person name="Ohm R."/>
            <person name="Martin F."/>
            <person name="Silar P."/>
            <person name="Natvig D."/>
            <person name="Lalanne C."/>
            <person name="Gautier V."/>
            <person name="Ament-Velasquez S.L."/>
            <person name="Kruys A."/>
            <person name="Hutchinson M.I."/>
            <person name="Powell A.J."/>
            <person name="Barry K."/>
            <person name="Miller A.N."/>
            <person name="Grigoriev I.V."/>
            <person name="Debuchy R."/>
            <person name="Gladieux P."/>
            <person name="Thoren M.H."/>
            <person name="Johannesson H."/>
        </authorList>
    </citation>
    <scope>NUCLEOTIDE SEQUENCE</scope>
    <source>
        <strain evidence="7">PSN243</strain>
    </source>
</reference>
<evidence type="ECO:0000256" key="3">
    <source>
        <dbReference type="ARBA" id="ARBA00022729"/>
    </source>
</evidence>
<dbReference type="InterPro" id="IPR036465">
    <property type="entry name" value="vWFA_dom_sf"/>
</dbReference>
<sequence length="769" mass="82647">MLPAIVIFLSFLAFRPALGFFPTKWKEVAFGFGGTSHVEMTEDVFEERAKAYFPLVTRLTRKMSKARDDIADANADVDDNQTAASWHCDGESFPDARKRIATLKQEAIAALKAEDAATGRHRIEMGNTGANLDLIQDRDMSAYMATFNDTTCDSCSATLLDPFCSLFNCDANLNGFTKLTSGYYHGEDTPPKGTDIPSYKCHHGGYTDTPLGSVVGFVAGPPMPGINKDSLNCGWSPHWKWHTRAVAAAKEATKQYFDDIKAEIDDHALRLLFGVGPTLAFAIDTTGSMSAVISTARSIAISIAESRVGTLDEPSSYILSPFNDPGTGPLTVTSRLDNFKSAVNGLFASGGDDCPELMITGMLDAVNVMEKGATLFAFTDAAPKDTGLESQLLSTAAEKNLNIYIFKFDSGCDDGLAAGGGAKLRARQDSLSDTVYAEICAATGGQYFSGPVADVANITDILDTLITGDSSAILRVQDSVAAADDTRTYSVPVDSYMTKVTFSLQGAGVAMTVLSDSEFVSIRRPLTGSYTITVSGAGSFSLISQGTSTIHIARFDFASVRGRVGHTGWYPIRGPPPYNQKIGAVADIAGPFATATFTFRQPSFALLGTPDMPAGSGEEGFPPTNSFFNIVQVPEQSFFVYVSGTDDKGLPYQRVVEAVTVPIFSDHGGPLVGYIDRHVVVDHGPLVQLQQHVSADVHDEHHLLDQSLHGDVVPARGPALPCTCDDRGGLRRHDRVSRRRFFFSAHCQGVHYRAAYRDGLSQRGGDHVS</sequence>
<evidence type="ECO:0000256" key="2">
    <source>
        <dbReference type="ARBA" id="ARBA00022525"/>
    </source>
</evidence>
<dbReference type="InterPro" id="IPR052577">
    <property type="entry name" value="VWA7"/>
</dbReference>
<dbReference type="Pfam" id="PF25106">
    <property type="entry name" value="VWA_4"/>
    <property type="match status" value="1"/>
</dbReference>
<evidence type="ECO:0000259" key="5">
    <source>
        <dbReference type="Pfam" id="PF25106"/>
    </source>
</evidence>
<feature type="signal peptide" evidence="4">
    <location>
        <begin position="1"/>
        <end position="19"/>
    </location>
</feature>
<evidence type="ECO:0000313" key="7">
    <source>
        <dbReference type="EMBL" id="KAK4449818.1"/>
    </source>
</evidence>
<comment type="caution">
    <text evidence="7">The sequence shown here is derived from an EMBL/GenBank/DDBJ whole genome shotgun (WGS) entry which is preliminary data.</text>
</comment>
<evidence type="ECO:0008006" key="9">
    <source>
        <dbReference type="Google" id="ProtNLM"/>
    </source>
</evidence>
<evidence type="ECO:0000256" key="1">
    <source>
        <dbReference type="ARBA" id="ARBA00004613"/>
    </source>
</evidence>
<dbReference type="Proteomes" id="UP001321760">
    <property type="component" value="Unassembled WGS sequence"/>
</dbReference>
<dbReference type="InterPro" id="IPR056861">
    <property type="entry name" value="HMCN1-like_VWA"/>
</dbReference>
<keyword evidence="3 4" id="KW-0732">Signal</keyword>
<feature type="domain" description="Hemicentin-1-like von Willebrand factor A" evidence="5">
    <location>
        <begin position="279"/>
        <end position="448"/>
    </location>
</feature>